<dbReference type="Proteomes" id="UP000637643">
    <property type="component" value="Unassembled WGS sequence"/>
</dbReference>
<sequence length="46" mass="5272">MMPFLKQDELNSVIVLRDGLSILEPADAMDIIHYSICEHQNSAYLH</sequence>
<reference evidence="1" key="1">
    <citation type="journal article" date="2014" name="Int. J. Syst. Evol. Microbiol.">
        <title>Complete genome sequence of Corynebacterium casei LMG S-19264T (=DSM 44701T), isolated from a smear-ripened cheese.</title>
        <authorList>
            <consortium name="US DOE Joint Genome Institute (JGI-PGF)"/>
            <person name="Walter F."/>
            <person name="Albersmeier A."/>
            <person name="Kalinowski J."/>
            <person name="Ruckert C."/>
        </authorList>
    </citation>
    <scope>NUCLEOTIDE SEQUENCE</scope>
    <source>
        <strain evidence="1">CGMCC 1.16134</strain>
    </source>
</reference>
<keyword evidence="2" id="KW-1185">Reference proteome</keyword>
<evidence type="ECO:0000313" key="2">
    <source>
        <dbReference type="Proteomes" id="UP000637643"/>
    </source>
</evidence>
<dbReference type="EMBL" id="BMKR01000005">
    <property type="protein sequence ID" value="GGF69758.1"/>
    <property type="molecule type" value="Genomic_DNA"/>
</dbReference>
<protein>
    <submittedName>
        <fullName evidence="1">Uncharacterized protein</fullName>
    </submittedName>
</protein>
<organism evidence="1 2">
    <name type="scientific">Paenibacillus albidus</name>
    <dbReference type="NCBI Taxonomy" id="2041023"/>
    <lineage>
        <taxon>Bacteria</taxon>
        <taxon>Bacillati</taxon>
        <taxon>Bacillota</taxon>
        <taxon>Bacilli</taxon>
        <taxon>Bacillales</taxon>
        <taxon>Paenibacillaceae</taxon>
        <taxon>Paenibacillus</taxon>
    </lineage>
</organism>
<proteinExistence type="predicted"/>
<dbReference type="AlphaFoldDB" id="A0A917C2Z3"/>
<accession>A0A917C2Z3</accession>
<comment type="caution">
    <text evidence="1">The sequence shown here is derived from an EMBL/GenBank/DDBJ whole genome shotgun (WGS) entry which is preliminary data.</text>
</comment>
<reference evidence="1" key="2">
    <citation type="submission" date="2020-09" db="EMBL/GenBank/DDBJ databases">
        <authorList>
            <person name="Sun Q."/>
            <person name="Zhou Y."/>
        </authorList>
    </citation>
    <scope>NUCLEOTIDE SEQUENCE</scope>
    <source>
        <strain evidence="1">CGMCC 1.16134</strain>
    </source>
</reference>
<name>A0A917C2Z3_9BACL</name>
<evidence type="ECO:0000313" key="1">
    <source>
        <dbReference type="EMBL" id="GGF69758.1"/>
    </source>
</evidence>
<gene>
    <name evidence="1" type="ORF">GCM10010912_13680</name>
</gene>